<dbReference type="EMBL" id="CAXKWB010007581">
    <property type="protein sequence ID" value="CAL4087809.1"/>
    <property type="molecule type" value="Genomic_DNA"/>
</dbReference>
<evidence type="ECO:0000313" key="4">
    <source>
        <dbReference type="EMBL" id="CAL4087809.1"/>
    </source>
</evidence>
<reference evidence="4 5" key="1">
    <citation type="submission" date="2024-05" db="EMBL/GenBank/DDBJ databases">
        <authorList>
            <person name="Wallberg A."/>
        </authorList>
    </citation>
    <scope>NUCLEOTIDE SEQUENCE [LARGE SCALE GENOMIC DNA]</scope>
</reference>
<proteinExistence type="predicted"/>
<dbReference type="PANTHER" id="PTHR10036:SF3">
    <property type="entry name" value="PROTEIN SLEEPLESS-RELATED"/>
    <property type="match status" value="1"/>
</dbReference>
<organism evidence="4 5">
    <name type="scientific">Meganyctiphanes norvegica</name>
    <name type="common">Northern krill</name>
    <name type="synonym">Thysanopoda norvegica</name>
    <dbReference type="NCBI Taxonomy" id="48144"/>
    <lineage>
        <taxon>Eukaryota</taxon>
        <taxon>Metazoa</taxon>
        <taxon>Ecdysozoa</taxon>
        <taxon>Arthropoda</taxon>
        <taxon>Crustacea</taxon>
        <taxon>Multicrustacea</taxon>
        <taxon>Malacostraca</taxon>
        <taxon>Eumalacostraca</taxon>
        <taxon>Eucarida</taxon>
        <taxon>Euphausiacea</taxon>
        <taxon>Euphausiidae</taxon>
        <taxon>Meganyctiphanes</taxon>
    </lineage>
</organism>
<protein>
    <submittedName>
        <fullName evidence="4">Uncharacterized protein</fullName>
    </submittedName>
</protein>
<dbReference type="PANTHER" id="PTHR10036">
    <property type="entry name" value="CD59 GLYCOPROTEIN"/>
    <property type="match status" value="1"/>
</dbReference>
<evidence type="ECO:0000256" key="3">
    <source>
        <dbReference type="SAM" id="SignalP"/>
    </source>
</evidence>
<evidence type="ECO:0000256" key="1">
    <source>
        <dbReference type="ARBA" id="ARBA00022729"/>
    </source>
</evidence>
<sequence length="142" mass="15846">MSVLHKSLVLLFVTMLGMSEALKCYKCTNCKEDENREIEECDDGYDVCLKMSIAGLVHKSCSKEAACSVASAEDVLRDAWNDLKSNFQDNDQDMPEARDNDANQNKFANCCSEDYCNGAETKLAATSTLIIFLAFPLLNYFL</sequence>
<evidence type="ECO:0000256" key="2">
    <source>
        <dbReference type="ARBA" id="ARBA00023157"/>
    </source>
</evidence>
<feature type="signal peptide" evidence="3">
    <location>
        <begin position="1"/>
        <end position="21"/>
    </location>
</feature>
<name>A0AAV2QKM8_MEGNR</name>
<dbReference type="Proteomes" id="UP001497623">
    <property type="component" value="Unassembled WGS sequence"/>
</dbReference>
<keyword evidence="2" id="KW-1015">Disulfide bond</keyword>
<dbReference type="SUPFAM" id="SSF57302">
    <property type="entry name" value="Snake toxin-like"/>
    <property type="match status" value="1"/>
</dbReference>
<dbReference type="InterPro" id="IPR045860">
    <property type="entry name" value="Snake_toxin-like_sf"/>
</dbReference>
<comment type="caution">
    <text evidence="4">The sequence shown here is derived from an EMBL/GenBank/DDBJ whole genome shotgun (WGS) entry which is preliminary data.</text>
</comment>
<evidence type="ECO:0000313" key="5">
    <source>
        <dbReference type="Proteomes" id="UP001497623"/>
    </source>
</evidence>
<accession>A0AAV2QKM8</accession>
<feature type="chain" id="PRO_5043898331" evidence="3">
    <location>
        <begin position="22"/>
        <end position="142"/>
    </location>
</feature>
<keyword evidence="5" id="KW-1185">Reference proteome</keyword>
<gene>
    <name evidence="4" type="ORF">MNOR_LOCUS13313</name>
</gene>
<dbReference type="AlphaFoldDB" id="A0AAV2QKM8"/>
<keyword evidence="1 3" id="KW-0732">Signal</keyword>